<name>A0A2U9IJ06_9CREN</name>
<accession>A0A2U9IJ06</accession>
<keyword evidence="2" id="KW-1185">Reference proteome</keyword>
<dbReference type="KEGG" id="abri:DFR85_13250"/>
<protein>
    <recommendedName>
        <fullName evidence="3">VapB-type antitoxin</fullName>
    </recommendedName>
</protein>
<dbReference type="GeneID" id="36833140"/>
<dbReference type="AlphaFoldDB" id="A0A2U9IJ06"/>
<reference evidence="1 2" key="1">
    <citation type="submission" date="2018-05" db="EMBL/GenBank/DDBJ databases">
        <title>Complete Genome Sequences of Extremely Thermoacidophilic, Metal-Mobilizing Type-Strain Members of the Archaeal Family Sulfolobaceae: Acidianus brierleyi DSM-1651T, Acidianus sulfidivorans DSM-18786T, Metallosphaera hakonensis DSM-7519T, and Metallosphaera prunae DSM-10039T.</title>
        <authorList>
            <person name="Counts J.A."/>
            <person name="Kelly R.M."/>
        </authorList>
    </citation>
    <scope>NUCLEOTIDE SEQUENCE [LARGE SCALE GENOMIC DNA]</scope>
    <source>
        <strain evidence="1 2">DSM 1651</strain>
    </source>
</reference>
<dbReference type="OrthoDB" id="40906at2157"/>
<sequence length="77" mass="8872">MESIKVKPETKKKLTKIAGMLEKKLGRKVSYDEAINHLIERKLKNRKLAEELFGIAKGENLYEELLKGRKEDEKSSA</sequence>
<gene>
    <name evidence="1" type="ORF">DFR85_13250</name>
</gene>
<evidence type="ECO:0000313" key="1">
    <source>
        <dbReference type="EMBL" id="AWR96038.1"/>
    </source>
</evidence>
<dbReference type="EMBL" id="CP029289">
    <property type="protein sequence ID" value="AWR96038.1"/>
    <property type="molecule type" value="Genomic_DNA"/>
</dbReference>
<evidence type="ECO:0000313" key="2">
    <source>
        <dbReference type="Proteomes" id="UP000248044"/>
    </source>
</evidence>
<proteinExistence type="predicted"/>
<dbReference type="Proteomes" id="UP000248044">
    <property type="component" value="Chromosome"/>
</dbReference>
<organism evidence="1 2">
    <name type="scientific">Acidianus brierleyi</name>
    <dbReference type="NCBI Taxonomy" id="41673"/>
    <lineage>
        <taxon>Archaea</taxon>
        <taxon>Thermoproteota</taxon>
        <taxon>Thermoprotei</taxon>
        <taxon>Sulfolobales</taxon>
        <taxon>Sulfolobaceae</taxon>
        <taxon>Acidianus</taxon>
    </lineage>
</organism>
<dbReference type="RefSeq" id="WP_110271916.1">
    <property type="nucleotide sequence ID" value="NZ_CP029289.2"/>
</dbReference>
<evidence type="ECO:0008006" key="3">
    <source>
        <dbReference type="Google" id="ProtNLM"/>
    </source>
</evidence>